<comment type="subunit">
    <text evidence="3">Component of the cytochrome c oxidase (complex IV, CIV), a multisubunit enzyme composed of a catalytic core of 3 subunits and several supernumerary subunits. The complex exists as a monomer or a dimer and forms supercomplexes (SCs) in the inner mitochondrial membrane with ubiquinol-cytochrome c oxidoreductase (cytochrome b-c1 complex, complex III, CIII).</text>
</comment>
<sequence>MLKKNHPFHLVDYSPWPLLGSLGVMILVTGSVKWFHQNNPNLLILGFCITLLIMYQWWRDIIRESTYQGHHTKIVVQGMRWGMIMFIASEVFFFVSFFWAFFHSSLSPSIEIGGIWPPKGITTFNPFHIPLLNTLILISSGVTITWSHHSMMNNNKNESKKSLFFTILLGIIFSILQGYEYNEAPFTIADSIYGSTFFMATGFHGLHVLIGTTFLLVNLIRLIKNHFSFIHHLGFEMAAWYWHFVDVVWLFLYISIYWWGGN</sequence>
<name>A0A977TLC5_9HYME</name>
<evidence type="ECO:0000256" key="5">
    <source>
        <dbReference type="ARBA" id="ARBA00022692"/>
    </source>
</evidence>
<accession>A0A977TLC5</accession>
<keyword evidence="8 10" id="KW-0472">Membrane</keyword>
<feature type="domain" description="Heme-copper oxidase subunit III family profile" evidence="11">
    <location>
        <begin position="4"/>
        <end position="261"/>
    </location>
</feature>
<organism evidence="12">
    <name type="scientific">Hymenoptera sp. 4 GYN-2021</name>
    <dbReference type="NCBI Taxonomy" id="2876101"/>
    <lineage>
        <taxon>Eukaryota</taxon>
        <taxon>Metazoa</taxon>
        <taxon>Ecdysozoa</taxon>
        <taxon>Arthropoda</taxon>
        <taxon>Hexapoda</taxon>
        <taxon>Insecta</taxon>
        <taxon>Pterygota</taxon>
        <taxon>Neoptera</taxon>
        <taxon>Endopterygota</taxon>
        <taxon>Hymenoptera</taxon>
    </lineage>
</organism>
<feature type="transmembrane region" description="Helical" evidence="10">
    <location>
        <begin position="127"/>
        <end position="146"/>
    </location>
</feature>
<dbReference type="EMBL" id="ON964463">
    <property type="protein sequence ID" value="UXW93495.1"/>
    <property type="molecule type" value="Genomic_DNA"/>
</dbReference>
<keyword evidence="5 9" id="KW-0812">Transmembrane</keyword>
<dbReference type="InterPro" id="IPR033945">
    <property type="entry name" value="Cyt_c_oxase_su3_dom"/>
</dbReference>
<dbReference type="GO" id="GO:0031090">
    <property type="term" value="C:organelle membrane"/>
    <property type="evidence" value="ECO:0007669"/>
    <property type="project" value="UniProtKB-ARBA"/>
</dbReference>
<dbReference type="GO" id="GO:0005739">
    <property type="term" value="C:mitochondrion"/>
    <property type="evidence" value="ECO:0007669"/>
    <property type="project" value="TreeGrafter"/>
</dbReference>
<dbReference type="Pfam" id="PF00510">
    <property type="entry name" value="COX3"/>
    <property type="match status" value="1"/>
</dbReference>
<feature type="transmembrane region" description="Helical" evidence="10">
    <location>
        <begin position="79"/>
        <end position="102"/>
    </location>
</feature>
<feature type="transmembrane region" description="Helical" evidence="10">
    <location>
        <begin position="16"/>
        <end position="35"/>
    </location>
</feature>
<dbReference type="FunFam" id="1.10.287.70:FF:000082">
    <property type="entry name" value="Cytochrome c oxidase subunit 3"/>
    <property type="match status" value="1"/>
</dbReference>
<dbReference type="Gene3D" id="1.10.287.70">
    <property type="match status" value="1"/>
</dbReference>
<comment type="similarity">
    <text evidence="2 9">Belongs to the cytochrome c oxidase subunit 3 family.</text>
</comment>
<dbReference type="GO" id="GO:0006123">
    <property type="term" value="P:mitochondrial electron transport, cytochrome c to oxygen"/>
    <property type="evidence" value="ECO:0007669"/>
    <property type="project" value="UniProtKB-ARBA"/>
</dbReference>
<evidence type="ECO:0000256" key="9">
    <source>
        <dbReference type="RuleBase" id="RU003375"/>
    </source>
</evidence>
<evidence type="ECO:0000256" key="8">
    <source>
        <dbReference type="ARBA" id="ARBA00023136"/>
    </source>
</evidence>
<dbReference type="InterPro" id="IPR000298">
    <property type="entry name" value="Cyt_c_oxidase-like_su3"/>
</dbReference>
<feature type="transmembrane region" description="Helical" evidence="10">
    <location>
        <begin position="238"/>
        <end position="259"/>
    </location>
</feature>
<dbReference type="InterPro" id="IPR013833">
    <property type="entry name" value="Cyt_c_oxidase_su3_a-hlx"/>
</dbReference>
<dbReference type="SUPFAM" id="SSF81452">
    <property type="entry name" value="Cytochrome c oxidase subunit III-like"/>
    <property type="match status" value="1"/>
</dbReference>
<evidence type="ECO:0000256" key="4">
    <source>
        <dbReference type="ARBA" id="ARBA00015944"/>
    </source>
</evidence>
<evidence type="ECO:0000256" key="10">
    <source>
        <dbReference type="SAM" id="Phobius"/>
    </source>
</evidence>
<evidence type="ECO:0000259" key="11">
    <source>
        <dbReference type="PROSITE" id="PS50253"/>
    </source>
</evidence>
<evidence type="ECO:0000256" key="6">
    <source>
        <dbReference type="ARBA" id="ARBA00022967"/>
    </source>
</evidence>
<dbReference type="CDD" id="cd01665">
    <property type="entry name" value="Cyt_c_Oxidase_III"/>
    <property type="match status" value="1"/>
</dbReference>
<evidence type="ECO:0000256" key="2">
    <source>
        <dbReference type="ARBA" id="ARBA00010581"/>
    </source>
</evidence>
<dbReference type="PROSITE" id="PS50253">
    <property type="entry name" value="COX3"/>
    <property type="match status" value="1"/>
</dbReference>
<dbReference type="AlphaFoldDB" id="A0A977TLC5"/>
<comment type="subcellular location">
    <subcellularLocation>
        <location evidence="1">Membrane</location>
        <topology evidence="1">Multi-pass membrane protein</topology>
    </subcellularLocation>
</comment>
<dbReference type="GO" id="GO:0031967">
    <property type="term" value="C:organelle envelope"/>
    <property type="evidence" value="ECO:0007669"/>
    <property type="project" value="UniProtKB-ARBA"/>
</dbReference>
<protein>
    <recommendedName>
        <fullName evidence="4 9">Cytochrome c oxidase subunit 3</fullName>
    </recommendedName>
</protein>
<feature type="transmembrane region" description="Helical" evidence="10">
    <location>
        <begin position="41"/>
        <end position="58"/>
    </location>
</feature>
<keyword evidence="7 10" id="KW-1133">Transmembrane helix</keyword>
<dbReference type="InterPro" id="IPR035973">
    <property type="entry name" value="Cyt_c_oxidase_su3-like_sf"/>
</dbReference>
<gene>
    <name evidence="12" type="primary">COX3</name>
</gene>
<feature type="transmembrane region" description="Helical" evidence="10">
    <location>
        <begin position="162"/>
        <end position="179"/>
    </location>
</feature>
<feature type="transmembrane region" description="Helical" evidence="10">
    <location>
        <begin position="191"/>
        <end position="217"/>
    </location>
</feature>
<proteinExistence type="inferred from homology"/>
<dbReference type="GO" id="GO:0045277">
    <property type="term" value="C:respiratory chain complex IV"/>
    <property type="evidence" value="ECO:0007669"/>
    <property type="project" value="UniProtKB-ARBA"/>
</dbReference>
<dbReference type="GO" id="GO:0004129">
    <property type="term" value="F:cytochrome-c oxidase activity"/>
    <property type="evidence" value="ECO:0007669"/>
    <property type="project" value="InterPro"/>
</dbReference>
<dbReference type="InterPro" id="IPR024791">
    <property type="entry name" value="Cyt_c/ubiquinol_Oxase_su3"/>
</dbReference>
<evidence type="ECO:0000256" key="3">
    <source>
        <dbReference type="ARBA" id="ARBA00011164"/>
    </source>
</evidence>
<dbReference type="PANTHER" id="PTHR11403:SF7">
    <property type="entry name" value="CYTOCHROME C OXIDASE SUBUNIT 3"/>
    <property type="match status" value="1"/>
</dbReference>
<dbReference type="Gene3D" id="1.20.120.80">
    <property type="entry name" value="Cytochrome c oxidase, subunit III, four-helix bundle"/>
    <property type="match status" value="1"/>
</dbReference>
<comment type="function">
    <text evidence="9">Component of the cytochrome c oxidase, the last enzyme in the mitochondrial electron transport chain which drives oxidative phosphorylation. The respiratory chain contains 3 multisubunit complexes succinate dehydrogenase (complex II, CII), ubiquinol-cytochrome c oxidoreductase (cytochrome b-c1 complex, complex III, CIII) and cytochrome c oxidase (complex IV, CIV), that cooperate to transfer electrons derived from NADH and succinate to molecular oxygen, creating an electrochemical gradient over the inner membrane that drives transmembrane transport and the ATP synthase. Cytochrome c oxidase is the component of the respiratory chain that catalyzes the reduction of oxygen to water. Electrons originating from reduced cytochrome c in the intermembrane space (IMS) are transferred via the dinuclear copper A center (CU(A)) of subunit 2 and heme A of subunit 1 to the active site in subunit 1, a binuclear center (BNC) formed by heme A3 and copper B (CU(B)). The BNC reduces molecular oxygen to 2 water molecules using 4 electrons from cytochrome c in the IMS and 4 protons from the mitochondrial matrix.</text>
</comment>
<dbReference type="FunFam" id="1.20.120.80:FF:000002">
    <property type="entry name" value="Cytochrome c oxidase subunit 3"/>
    <property type="match status" value="1"/>
</dbReference>
<reference evidence="12" key="1">
    <citation type="journal article" date="2022" name="Insects">
        <title>Phylogenomic Analyses of the Tenthredinoidea Support the Familial Rank of Athaliidae (Insecta, Tenthredinoidea).</title>
        <authorList>
            <person name="Niu G."/>
            <person name="Budak M."/>
            <person name="Korkmaz E.M."/>
            <person name="Dogan O."/>
            <person name="Nel A."/>
            <person name="Wan S."/>
            <person name="Cai C."/>
            <person name="Jouault C."/>
            <person name="Li M."/>
            <person name="Wei M."/>
        </authorList>
    </citation>
    <scope>NUCLEOTIDE SEQUENCE</scope>
</reference>
<reference evidence="12" key="2">
    <citation type="submission" date="2022-07" db="EMBL/GenBank/DDBJ databases">
        <authorList>
            <person name="Niu G."/>
        </authorList>
    </citation>
    <scope>NUCLEOTIDE SEQUENCE</scope>
</reference>
<dbReference type="PANTHER" id="PTHR11403">
    <property type="entry name" value="CYTOCHROME C OXIDASE SUBUNIT III"/>
    <property type="match status" value="1"/>
</dbReference>
<evidence type="ECO:0000313" key="12">
    <source>
        <dbReference type="EMBL" id="UXW93495.1"/>
    </source>
</evidence>
<geneLocation type="mitochondrion" evidence="12"/>
<keyword evidence="6" id="KW-1278">Translocase</keyword>
<evidence type="ECO:0000256" key="7">
    <source>
        <dbReference type="ARBA" id="ARBA00022989"/>
    </source>
</evidence>
<keyword evidence="9 12" id="KW-0496">Mitochondrion</keyword>
<evidence type="ECO:0000256" key="1">
    <source>
        <dbReference type="ARBA" id="ARBA00004141"/>
    </source>
</evidence>